<proteinExistence type="inferred from homology"/>
<comment type="pathway">
    <text evidence="2">Protein modification; protein sumoylation.</text>
</comment>
<evidence type="ECO:0000256" key="7">
    <source>
        <dbReference type="ARBA" id="ARBA00023242"/>
    </source>
</evidence>
<dbReference type="FunFam" id="3.10.110.10:FF:000035">
    <property type="entry name" value="SUMO-conjugating enzyme ubc9"/>
    <property type="match status" value="1"/>
</dbReference>
<organism evidence="14 15">
    <name type="scientific">Ostreococcus lucimarinus (strain CCE9901)</name>
    <dbReference type="NCBI Taxonomy" id="436017"/>
    <lineage>
        <taxon>Eukaryota</taxon>
        <taxon>Viridiplantae</taxon>
        <taxon>Chlorophyta</taxon>
        <taxon>Mamiellophyceae</taxon>
        <taxon>Mamiellales</taxon>
        <taxon>Bathycoccaceae</taxon>
        <taxon>Ostreococcus</taxon>
    </lineage>
</organism>
<dbReference type="InterPro" id="IPR016135">
    <property type="entry name" value="UBQ-conjugating_enzyme/RWD"/>
</dbReference>
<dbReference type="Pfam" id="PF00179">
    <property type="entry name" value="UQ_con"/>
    <property type="match status" value="1"/>
</dbReference>
<keyword evidence="6 11" id="KW-0067">ATP-binding</keyword>
<dbReference type="KEGG" id="olu:OSTLU_24651"/>
<evidence type="ECO:0000313" key="15">
    <source>
        <dbReference type="Proteomes" id="UP000001568"/>
    </source>
</evidence>
<evidence type="ECO:0000256" key="11">
    <source>
        <dbReference type="RuleBase" id="RU362109"/>
    </source>
</evidence>
<feature type="region of interest" description="Disordered" evidence="12">
    <location>
        <begin position="17"/>
        <end position="38"/>
    </location>
</feature>
<dbReference type="InterPro" id="IPR050113">
    <property type="entry name" value="Ub_conjugating_enzyme"/>
</dbReference>
<keyword evidence="7" id="KW-0539">Nucleus</keyword>
<feature type="domain" description="UBC core" evidence="13">
    <location>
        <begin position="4"/>
        <end position="161"/>
    </location>
</feature>
<evidence type="ECO:0000259" key="13">
    <source>
        <dbReference type="PROSITE" id="PS50127"/>
    </source>
</evidence>
<dbReference type="Gramene" id="ABO96474">
    <property type="protein sequence ID" value="ABO96474"/>
    <property type="gene ID" value="OSTLU_24651"/>
</dbReference>
<evidence type="ECO:0000256" key="1">
    <source>
        <dbReference type="ARBA" id="ARBA00004123"/>
    </source>
</evidence>
<dbReference type="SUPFAM" id="SSF54495">
    <property type="entry name" value="UBC-like"/>
    <property type="match status" value="1"/>
</dbReference>
<accession>A4RYK6</accession>
<evidence type="ECO:0000256" key="3">
    <source>
        <dbReference type="ARBA" id="ARBA00022679"/>
    </source>
</evidence>
<dbReference type="Proteomes" id="UP000001568">
    <property type="component" value="Chromosome 6"/>
</dbReference>
<evidence type="ECO:0000256" key="5">
    <source>
        <dbReference type="ARBA" id="ARBA00022786"/>
    </source>
</evidence>
<dbReference type="eggNOG" id="KOG0424">
    <property type="taxonomic scope" value="Eukaryota"/>
</dbReference>
<keyword evidence="5 11" id="KW-0833">Ubl conjugation pathway</keyword>
<dbReference type="GO" id="GO:0005694">
    <property type="term" value="C:chromosome"/>
    <property type="evidence" value="ECO:0007669"/>
    <property type="project" value="UniProtKB-ARBA"/>
</dbReference>
<protein>
    <recommendedName>
        <fullName evidence="8">SUMO-conjugating enzyme UBC9</fullName>
    </recommendedName>
    <alternativeName>
        <fullName evidence="9">Ubiquitin carrier protein 9</fullName>
    </alternativeName>
</protein>
<dbReference type="PROSITE" id="PS00183">
    <property type="entry name" value="UBC_1"/>
    <property type="match status" value="1"/>
</dbReference>
<dbReference type="HOGENOM" id="CLU_030988_12_0_1"/>
<evidence type="ECO:0000256" key="10">
    <source>
        <dbReference type="PROSITE-ProRule" id="PRU10133"/>
    </source>
</evidence>
<dbReference type="EMBL" id="CP000586">
    <property type="protein sequence ID" value="ABO96474.1"/>
    <property type="molecule type" value="Genomic_DNA"/>
</dbReference>
<name>A4RYK6_OSTLU</name>
<evidence type="ECO:0000313" key="14">
    <source>
        <dbReference type="EMBL" id="ABO96474.1"/>
    </source>
</evidence>
<evidence type="ECO:0000256" key="9">
    <source>
        <dbReference type="ARBA" id="ARBA00044296"/>
    </source>
</evidence>
<dbReference type="InterPro" id="IPR000608">
    <property type="entry name" value="UBC"/>
</dbReference>
<evidence type="ECO:0000256" key="4">
    <source>
        <dbReference type="ARBA" id="ARBA00022741"/>
    </source>
</evidence>
<dbReference type="GO" id="GO:0019787">
    <property type="term" value="F:ubiquitin-like protein transferase activity"/>
    <property type="evidence" value="ECO:0007669"/>
    <property type="project" value="UniProtKB-ARBA"/>
</dbReference>
<dbReference type="PANTHER" id="PTHR24067">
    <property type="entry name" value="UBIQUITIN-CONJUGATING ENZYME E2"/>
    <property type="match status" value="1"/>
</dbReference>
<dbReference type="OMA" id="DHPHGFI"/>
<dbReference type="STRING" id="436017.A4RYK6"/>
<comment type="similarity">
    <text evidence="11">Belongs to the ubiquitin-conjugating enzyme family.</text>
</comment>
<dbReference type="SMART" id="SM00212">
    <property type="entry name" value="UBCc"/>
    <property type="match status" value="1"/>
</dbReference>
<dbReference type="GeneID" id="5002569"/>
<dbReference type="GO" id="GO:0005634">
    <property type="term" value="C:nucleus"/>
    <property type="evidence" value="ECO:0007669"/>
    <property type="project" value="UniProtKB-SubCell"/>
</dbReference>
<dbReference type="RefSeq" id="XP_001418181.1">
    <property type="nucleotide sequence ID" value="XM_001418144.1"/>
</dbReference>
<evidence type="ECO:0000256" key="6">
    <source>
        <dbReference type="ARBA" id="ARBA00022840"/>
    </source>
</evidence>
<dbReference type="AlphaFoldDB" id="A4RYK6"/>
<dbReference type="CDD" id="cd23798">
    <property type="entry name" value="UBCc_UBE2I"/>
    <property type="match status" value="1"/>
</dbReference>
<keyword evidence="15" id="KW-1185">Reference proteome</keyword>
<dbReference type="GO" id="GO:0005524">
    <property type="term" value="F:ATP binding"/>
    <property type="evidence" value="ECO:0007669"/>
    <property type="project" value="UniProtKB-UniRule"/>
</dbReference>
<evidence type="ECO:0000256" key="12">
    <source>
        <dbReference type="SAM" id="MobiDB-lite"/>
    </source>
</evidence>
<keyword evidence="3" id="KW-0808">Transferase</keyword>
<feature type="active site" description="Glycyl thioester intermediate" evidence="10">
    <location>
        <position position="97"/>
    </location>
</feature>
<dbReference type="OrthoDB" id="6600758at2759"/>
<gene>
    <name evidence="14" type="ORF">OSTLU_24651</name>
</gene>
<dbReference type="InterPro" id="IPR023313">
    <property type="entry name" value="UBQ-conjugating_AS"/>
</dbReference>
<evidence type="ECO:0000256" key="2">
    <source>
        <dbReference type="ARBA" id="ARBA00004718"/>
    </source>
</evidence>
<keyword evidence="4 11" id="KW-0547">Nucleotide-binding</keyword>
<dbReference type="Gene3D" id="3.10.110.10">
    <property type="entry name" value="Ubiquitin Conjugating Enzyme"/>
    <property type="match status" value="1"/>
</dbReference>
<reference evidence="14 15" key="1">
    <citation type="journal article" date="2007" name="Proc. Natl. Acad. Sci. U.S.A.">
        <title>The tiny eukaryote Ostreococcus provides genomic insights into the paradox of plankton speciation.</title>
        <authorList>
            <person name="Palenik B."/>
            <person name="Grimwood J."/>
            <person name="Aerts A."/>
            <person name="Rouze P."/>
            <person name="Salamov A."/>
            <person name="Putnam N."/>
            <person name="Dupont C."/>
            <person name="Jorgensen R."/>
            <person name="Derelle E."/>
            <person name="Rombauts S."/>
            <person name="Zhou K."/>
            <person name="Otillar R."/>
            <person name="Merchant S.S."/>
            <person name="Podell S."/>
            <person name="Gaasterland T."/>
            <person name="Napoli C."/>
            <person name="Gendler K."/>
            <person name="Manuell A."/>
            <person name="Tai V."/>
            <person name="Vallon O."/>
            <person name="Piganeau G."/>
            <person name="Jancek S."/>
            <person name="Heijde M."/>
            <person name="Jabbari K."/>
            <person name="Bowler C."/>
            <person name="Lohr M."/>
            <person name="Robbens S."/>
            <person name="Werner G."/>
            <person name="Dubchak I."/>
            <person name="Pazour G.J."/>
            <person name="Ren Q."/>
            <person name="Paulsen I."/>
            <person name="Delwiche C."/>
            <person name="Schmutz J."/>
            <person name="Rokhsar D."/>
            <person name="Van de Peer Y."/>
            <person name="Moreau H."/>
            <person name="Grigoriev I.V."/>
        </authorList>
    </citation>
    <scope>NUCLEOTIDE SEQUENCE [LARGE SCALE GENOMIC DNA]</scope>
    <source>
        <strain evidence="14 15">CCE9901</strain>
    </source>
</reference>
<comment type="subcellular location">
    <subcellularLocation>
        <location evidence="1">Nucleus</location>
    </subcellularLocation>
</comment>
<sequence length="173" mass="19099">MSSLITARLAQERKDWRKDHPHGFIAKPSTKKDKNGDTTTDLTVWNCAIPGKADTPWAGGSYPLRLEFGNDYPAKPPRVAFPAGFFHPNVYPTGKVCLSILNEDKGWKPSVSIKQILIGVQDLLDSPNMSDPAQQEAYDQLRRSKATYLKRIKEQAKKFGSASGGAGDEIIVL</sequence>
<dbReference type="PROSITE" id="PS50127">
    <property type="entry name" value="UBC_2"/>
    <property type="match status" value="1"/>
</dbReference>
<evidence type="ECO:0000256" key="8">
    <source>
        <dbReference type="ARBA" id="ARBA00039165"/>
    </source>
</evidence>